<evidence type="ECO:0000256" key="5">
    <source>
        <dbReference type="PROSITE-ProRule" id="PRU00192"/>
    </source>
</evidence>
<dbReference type="GO" id="GO:0005886">
    <property type="term" value="C:plasma membrane"/>
    <property type="evidence" value="ECO:0007669"/>
    <property type="project" value="TreeGrafter"/>
</dbReference>
<evidence type="ECO:0000256" key="2">
    <source>
        <dbReference type="ARBA" id="ARBA00022443"/>
    </source>
</evidence>
<dbReference type="SUPFAM" id="SSF50729">
    <property type="entry name" value="PH domain-like"/>
    <property type="match status" value="1"/>
</dbReference>
<gene>
    <name evidence="9" type="primary">106062647</name>
</gene>
<dbReference type="Pfam" id="PF07653">
    <property type="entry name" value="SH3_2"/>
    <property type="match status" value="1"/>
</dbReference>
<comment type="subcellular location">
    <subcellularLocation>
        <location evidence="1">Cytoplasm</location>
    </subcellularLocation>
</comment>
<dbReference type="Gene3D" id="2.30.30.40">
    <property type="entry name" value="SH3 Domains"/>
    <property type="match status" value="1"/>
</dbReference>
<dbReference type="GO" id="GO:0005737">
    <property type="term" value="C:cytoplasm"/>
    <property type="evidence" value="ECO:0007669"/>
    <property type="project" value="UniProtKB-SubCell"/>
</dbReference>
<dbReference type="EnsemblMetazoa" id="BGLB023705-RA">
    <property type="protein sequence ID" value="BGLB023705-PA"/>
    <property type="gene ID" value="BGLB023705"/>
</dbReference>
<dbReference type="InterPro" id="IPR036028">
    <property type="entry name" value="SH3-like_dom_sf"/>
</dbReference>
<dbReference type="STRING" id="6526.A0A2C9KUR9"/>
<name>A0A2C9KUR9_BIOGL</name>
<keyword evidence="4" id="KW-0597">Phosphoprotein</keyword>
<feature type="compositionally biased region" description="Pro residues" evidence="6">
    <location>
        <begin position="321"/>
        <end position="338"/>
    </location>
</feature>
<keyword evidence="7" id="KW-0472">Membrane</keyword>
<organism evidence="9 10">
    <name type="scientific">Biomphalaria glabrata</name>
    <name type="common">Bloodfluke planorb</name>
    <name type="synonym">Freshwater snail</name>
    <dbReference type="NCBI Taxonomy" id="6526"/>
    <lineage>
        <taxon>Eukaryota</taxon>
        <taxon>Metazoa</taxon>
        <taxon>Spiralia</taxon>
        <taxon>Lophotrochozoa</taxon>
        <taxon>Mollusca</taxon>
        <taxon>Gastropoda</taxon>
        <taxon>Heterobranchia</taxon>
        <taxon>Euthyneura</taxon>
        <taxon>Panpulmonata</taxon>
        <taxon>Hygrophila</taxon>
        <taxon>Lymnaeoidea</taxon>
        <taxon>Planorbidae</taxon>
        <taxon>Biomphalaria</taxon>
    </lineage>
</organism>
<keyword evidence="7" id="KW-0812">Transmembrane</keyword>
<evidence type="ECO:0000259" key="8">
    <source>
        <dbReference type="PROSITE" id="PS50002"/>
    </source>
</evidence>
<proteinExistence type="predicted"/>
<dbReference type="PROSITE" id="PS50002">
    <property type="entry name" value="SH3"/>
    <property type="match status" value="1"/>
</dbReference>
<dbReference type="AlphaFoldDB" id="A0A2C9KUR9"/>
<dbReference type="Proteomes" id="UP000076420">
    <property type="component" value="Unassembled WGS sequence"/>
</dbReference>
<evidence type="ECO:0000256" key="4">
    <source>
        <dbReference type="ARBA" id="ARBA00022553"/>
    </source>
</evidence>
<dbReference type="OrthoDB" id="243840at2759"/>
<feature type="compositionally biased region" description="Pro residues" evidence="6">
    <location>
        <begin position="284"/>
        <end position="307"/>
    </location>
</feature>
<evidence type="ECO:0000313" key="9">
    <source>
        <dbReference type="EnsemblMetazoa" id="BGLB023705-PA"/>
    </source>
</evidence>
<evidence type="ECO:0000313" key="10">
    <source>
        <dbReference type="Proteomes" id="UP000076420"/>
    </source>
</evidence>
<dbReference type="PANTHER" id="PTHR15129:SF0">
    <property type="entry name" value="SH3 DOMAIN-CONTAINING PROTEIN"/>
    <property type="match status" value="1"/>
</dbReference>
<feature type="domain" description="SH3" evidence="8">
    <location>
        <begin position="364"/>
        <end position="425"/>
    </location>
</feature>
<dbReference type="VEuPathDB" id="VectorBase:BGLB023705"/>
<keyword evidence="2 5" id="KW-0728">SH3 domain</keyword>
<dbReference type="PANTHER" id="PTHR15129">
    <property type="entry name" value="SRC-ASSOCIATED ADAPTOR PROTEIN"/>
    <property type="match status" value="1"/>
</dbReference>
<dbReference type="SUPFAM" id="SSF50044">
    <property type="entry name" value="SH3-domain"/>
    <property type="match status" value="1"/>
</dbReference>
<evidence type="ECO:0000256" key="3">
    <source>
        <dbReference type="ARBA" id="ARBA00022490"/>
    </source>
</evidence>
<keyword evidence="3" id="KW-0963">Cytoplasm</keyword>
<feature type="transmembrane region" description="Helical" evidence="7">
    <location>
        <begin position="172"/>
        <end position="191"/>
    </location>
</feature>
<accession>A0A2C9KUR9</accession>
<dbReference type="KEGG" id="bgt:106062647"/>
<dbReference type="Gene3D" id="6.10.250.220">
    <property type="match status" value="1"/>
</dbReference>
<protein>
    <recommendedName>
        <fullName evidence="8">SH3 domain-containing protein</fullName>
    </recommendedName>
</protein>
<evidence type="ECO:0000256" key="6">
    <source>
        <dbReference type="SAM" id="MobiDB-lite"/>
    </source>
</evidence>
<dbReference type="InterPro" id="IPR037781">
    <property type="entry name" value="SKAP_fam"/>
</dbReference>
<dbReference type="InterPro" id="IPR001452">
    <property type="entry name" value="SH3_domain"/>
</dbReference>
<evidence type="ECO:0000256" key="7">
    <source>
        <dbReference type="SAM" id="Phobius"/>
    </source>
</evidence>
<dbReference type="SMART" id="SM00326">
    <property type="entry name" value="SH3"/>
    <property type="match status" value="1"/>
</dbReference>
<dbReference type="VEuPathDB" id="VectorBase:BGLAX_026674"/>
<feature type="region of interest" description="Disordered" evidence="6">
    <location>
        <begin position="277"/>
        <end position="342"/>
    </location>
</feature>
<evidence type="ECO:0000256" key="1">
    <source>
        <dbReference type="ARBA" id="ARBA00004496"/>
    </source>
</evidence>
<sequence>MSTYHYAVKKLIAEVDKFLNVTLKSENLSKQAFKEKDKIIELIQKLYGDYTSLAPSGDEGSTSSARDTGGNNSLGYEFREAPHYHKDPAKKDLCFELVSPGKKSHQFLASSKDDVISWKEAFQSSTLASAEAENQSDGRYRNLLQYFRTVPQKANIRKVLSPEFEWFIFERYCPDVITFCFVFIYFFTLYFNTSGDIYEEMPAEKPQLVKRMEMPVPVPIVTEPMEEVYEDGTSLVTEAALPVPVEKKPLPSPPPVIKVPVAEKKEEEYDDDSLIYEPVDTLSPPLPSPVPPRSPVADAPPPLPPHVPHSSPTPAQATSPDLPPPLPNRNVPLPPPPSIETLPQLPQARKKMITLGKIMHPSEDFENMYYGVWKSESSSSQELSFNRGQIIHVISRDLDSDNWWVGELEGKIGLVPKTFLAPAYELVH</sequence>
<reference evidence="9" key="1">
    <citation type="submission" date="2020-05" db="UniProtKB">
        <authorList>
            <consortium name="EnsemblMetazoa"/>
        </authorList>
    </citation>
    <scope>IDENTIFICATION</scope>
    <source>
        <strain evidence="9">BB02</strain>
    </source>
</reference>
<keyword evidence="7" id="KW-1133">Transmembrane helix</keyword>